<evidence type="ECO:0000259" key="3">
    <source>
        <dbReference type="PROSITE" id="PS50296"/>
    </source>
</evidence>
<reference evidence="4 6" key="1">
    <citation type="journal article" date="2013" name="PLoS ONE">
        <title>Predicting the Proteins of Angomonas deanei, Strigomonas culicis and Their Respective Endosymbionts Reveals New Aspects of the Trypanosomatidae Family.</title>
        <authorList>
            <person name="Motta M.C."/>
            <person name="Martins A.C."/>
            <person name="de Souza S.S."/>
            <person name="Catta-Preta C.M."/>
            <person name="Silva R."/>
            <person name="Klein C.C."/>
            <person name="de Almeida L.G."/>
            <person name="de Lima Cunha O."/>
            <person name="Ciapina L.P."/>
            <person name="Brocchi M."/>
            <person name="Colabardini A.C."/>
            <person name="de Araujo Lima B."/>
            <person name="Machado C.R."/>
            <person name="de Almeida Soares C.M."/>
            <person name="Probst C.M."/>
            <person name="de Menezes C.B."/>
            <person name="Thompson C.E."/>
            <person name="Bartholomeu D.C."/>
            <person name="Gradia D.F."/>
            <person name="Pavoni D.P."/>
            <person name="Grisard E.C."/>
            <person name="Fantinatti-Garboggini F."/>
            <person name="Marchini F.K."/>
            <person name="Rodrigues-Luiz G.F."/>
            <person name="Wagner G."/>
            <person name="Goldman G.H."/>
            <person name="Fietto J.L."/>
            <person name="Elias M.C."/>
            <person name="Goldman M.H."/>
            <person name="Sagot M.F."/>
            <person name="Pereira M."/>
            <person name="Stoco P.H."/>
            <person name="de Mendonca-Neto R.P."/>
            <person name="Teixeira S.M."/>
            <person name="Maciel T.E."/>
            <person name="de Oliveira Mendes T.A."/>
            <person name="Urmenyi T.P."/>
            <person name="de Souza W."/>
            <person name="Schenkman S."/>
            <person name="de Vasconcelos A.T."/>
        </authorList>
    </citation>
    <scope>NUCLEOTIDE SEQUENCE [LARGE SCALE GENOMIC DNA]</scope>
</reference>
<proteinExistence type="inferred from homology"/>
<feature type="domain" description="SUI1" evidence="3">
    <location>
        <begin position="24"/>
        <end position="94"/>
    </location>
</feature>
<evidence type="ECO:0000313" key="4">
    <source>
        <dbReference type="EMBL" id="EPY28563.1"/>
    </source>
</evidence>
<sequence length="106" mass="12142">MDAENMIVDQQRAAEREVLEASRVHIHVKQRNRKKCVTTLQGIDPKLNFDLICRHFQQKWGCNGSVIDGGASGKVIQLQGNWSEKMQEFVLKEHMATENNLEVHSL</sequence>
<evidence type="ECO:0000256" key="1">
    <source>
        <dbReference type="ARBA" id="ARBA00005422"/>
    </source>
</evidence>
<dbReference type="OrthoDB" id="10248435at2759"/>
<gene>
    <name evidence="5" type="ORF">STCU_04213</name>
    <name evidence="4" type="ORF">STCU_05017</name>
</gene>
<name>S9UI19_9TRYP</name>
<dbReference type="PROSITE" id="PS50296">
    <property type="entry name" value="SUI1"/>
    <property type="match status" value="1"/>
</dbReference>
<organism evidence="4 6">
    <name type="scientific">Strigomonas culicis</name>
    <dbReference type="NCBI Taxonomy" id="28005"/>
    <lineage>
        <taxon>Eukaryota</taxon>
        <taxon>Discoba</taxon>
        <taxon>Euglenozoa</taxon>
        <taxon>Kinetoplastea</taxon>
        <taxon>Metakinetoplastina</taxon>
        <taxon>Trypanosomatida</taxon>
        <taxon>Trypanosomatidae</taxon>
        <taxon>Strigomonadinae</taxon>
        <taxon>Strigomonas</taxon>
    </lineage>
</organism>
<dbReference type="Gene3D" id="3.30.780.10">
    <property type="entry name" value="SUI1-like domain"/>
    <property type="match status" value="1"/>
</dbReference>
<accession>S9UI19</accession>
<evidence type="ECO:0000313" key="5">
    <source>
        <dbReference type="EMBL" id="EPY30146.1"/>
    </source>
</evidence>
<dbReference type="InterPro" id="IPR036877">
    <property type="entry name" value="SUI1_dom_sf"/>
</dbReference>
<dbReference type="InterPro" id="IPR005874">
    <property type="entry name" value="SUI1_euk"/>
</dbReference>
<dbReference type="AlphaFoldDB" id="S9UI19"/>
<comment type="caution">
    <text evidence="4">The sequence shown here is derived from an EMBL/GenBank/DDBJ whole genome shotgun (WGS) entry which is preliminary data.</text>
</comment>
<keyword evidence="6" id="KW-1185">Reference proteome</keyword>
<keyword evidence="2" id="KW-0648">Protein biosynthesis</keyword>
<protein>
    <submittedName>
        <fullName evidence="4">Translation initiation factor 1</fullName>
    </submittedName>
</protein>
<dbReference type="SUPFAM" id="SSF55159">
    <property type="entry name" value="eIF1-like"/>
    <property type="match status" value="1"/>
</dbReference>
<reference evidence="4" key="2">
    <citation type="submission" date="2013-03" db="EMBL/GenBank/DDBJ databases">
        <authorList>
            <person name="Motta M.C.M."/>
            <person name="Martins A.C.A."/>
            <person name="Preta C.M.C.C."/>
            <person name="Silva R."/>
            <person name="de Souza S.S."/>
            <person name="Klein C.C."/>
            <person name="de Almeida L.G.P."/>
            <person name="Cunha O.L."/>
            <person name="Colabardini A.C."/>
            <person name="Lima B.A."/>
            <person name="Machado C.R."/>
            <person name="Soares C.M.A."/>
            <person name="de Menezes C.B.A."/>
            <person name="Bartolomeu D.C."/>
            <person name="Grisard E.C."/>
            <person name="Fantinatti-Garboggini F."/>
            <person name="Rodrigues-Luiz G.F."/>
            <person name="Wagner G."/>
            <person name="Goldman G.H."/>
            <person name="Fietto J.L.R."/>
            <person name="Ciapina L.P."/>
            <person name="Brocchi M."/>
            <person name="Elias M.C."/>
            <person name="Goldman M.H.S."/>
            <person name="Sagot M.-F."/>
            <person name="Pereira M."/>
            <person name="Stoco P.H."/>
            <person name="Teixeira S.M.R."/>
            <person name="de Mendonca-Neto R.P."/>
            <person name="Maciel T.E.F."/>
            <person name="Mendes T.A.O."/>
            <person name="Urmenyi T.P."/>
            <person name="Teixeira M.M.G."/>
            <person name="de Camargo E.F.P."/>
            <person name="de Sousa W."/>
            <person name="Schenkman S."/>
            <person name="de Vasconcelos A.T.R."/>
        </authorList>
    </citation>
    <scope>NUCLEOTIDE SEQUENCE</scope>
</reference>
<dbReference type="CDD" id="cd11566">
    <property type="entry name" value="eIF1_SUI1"/>
    <property type="match status" value="1"/>
</dbReference>
<dbReference type="InterPro" id="IPR001950">
    <property type="entry name" value="SUI1"/>
</dbReference>
<dbReference type="Proteomes" id="UP000015354">
    <property type="component" value="Unassembled WGS sequence"/>
</dbReference>
<dbReference type="EMBL" id="ATMH01005017">
    <property type="protein sequence ID" value="EPY28563.1"/>
    <property type="molecule type" value="Genomic_DNA"/>
</dbReference>
<evidence type="ECO:0000256" key="2">
    <source>
        <dbReference type="ARBA" id="ARBA00022917"/>
    </source>
</evidence>
<dbReference type="PANTHER" id="PTHR10388">
    <property type="entry name" value="EUKARYOTIC TRANSLATION INITIATION FACTOR SUI1"/>
    <property type="match status" value="1"/>
</dbReference>
<keyword evidence="4" id="KW-0396">Initiation factor</keyword>
<dbReference type="GO" id="GO:0003743">
    <property type="term" value="F:translation initiation factor activity"/>
    <property type="evidence" value="ECO:0007669"/>
    <property type="project" value="UniProtKB-KW"/>
</dbReference>
<comment type="similarity">
    <text evidence="1">Belongs to the SUI1 family.</text>
</comment>
<dbReference type="EMBL" id="ATMH01004213">
    <property type="protein sequence ID" value="EPY30146.1"/>
    <property type="molecule type" value="Genomic_DNA"/>
</dbReference>
<dbReference type="Pfam" id="PF01253">
    <property type="entry name" value="SUI1"/>
    <property type="match status" value="1"/>
</dbReference>
<evidence type="ECO:0000313" key="6">
    <source>
        <dbReference type="Proteomes" id="UP000015354"/>
    </source>
</evidence>